<dbReference type="InterPro" id="IPR013765">
    <property type="entry name" value="DNA_recomb/repair_RecA"/>
</dbReference>
<dbReference type="GO" id="GO:0003697">
    <property type="term" value="F:single-stranded DNA binding"/>
    <property type="evidence" value="ECO:0007669"/>
    <property type="project" value="InterPro"/>
</dbReference>
<dbReference type="Proteomes" id="UP000483432">
    <property type="component" value="Unassembled WGS sequence"/>
</dbReference>
<keyword evidence="5" id="KW-0067">ATP-binding</keyword>
<evidence type="ECO:0000256" key="10">
    <source>
        <dbReference type="ARBA" id="ARBA00025580"/>
    </source>
</evidence>
<protein>
    <recommendedName>
        <fullName evidence="2">Protein RecA</fullName>
    </recommendedName>
    <alternativeName>
        <fullName evidence="11">Recombinase A</fullName>
    </alternativeName>
</protein>
<organism evidence="14 15">
    <name type="scientific">Sulfuriferula multivorans</name>
    <dbReference type="NCBI Taxonomy" id="1559896"/>
    <lineage>
        <taxon>Bacteria</taxon>
        <taxon>Pseudomonadati</taxon>
        <taxon>Pseudomonadota</taxon>
        <taxon>Betaproteobacteria</taxon>
        <taxon>Nitrosomonadales</taxon>
        <taxon>Sulfuricellaceae</taxon>
        <taxon>Sulfuriferula</taxon>
    </lineage>
</organism>
<keyword evidence="7" id="KW-0233">DNA recombination</keyword>
<gene>
    <name evidence="14" type="primary">recA</name>
    <name evidence="14" type="ORF">GZ085_05515</name>
</gene>
<evidence type="ECO:0000256" key="9">
    <source>
        <dbReference type="ARBA" id="ARBA00023236"/>
    </source>
</evidence>
<accession>A0A7C9NZA5</accession>
<evidence type="ECO:0000259" key="12">
    <source>
        <dbReference type="PROSITE" id="PS50162"/>
    </source>
</evidence>
<dbReference type="InterPro" id="IPR049428">
    <property type="entry name" value="RecA-like_N"/>
</dbReference>
<dbReference type="GO" id="GO:0140664">
    <property type="term" value="F:ATP-dependent DNA damage sensor activity"/>
    <property type="evidence" value="ECO:0007669"/>
    <property type="project" value="InterPro"/>
</dbReference>
<keyword evidence="4" id="KW-0227">DNA damage</keyword>
<sequence>SSGKTTLTLQVIAEMQKIGGTAAFIDAEHALDPNYAQKLGVDVDNLLVSQPDTGEQALEIADMLVRSGSVDVVVIDSVAALTPKAEIEGEMGDSHMGLQARLMSQALRKLTANIKRTNTLVIFINQIRMKIGVMFGSPETTTGGNALKFYASVRLDIRRIGAIKKGDEIIGNETKVKVVKNKVSPPFKEAFFDILYGQGISREGEIIELGVLHKFVDKSGAWYAYNGDKIGQGKDNAREYLKEHLEIAKEIEAKVRAAVGVKASGTAPDLEADA</sequence>
<evidence type="ECO:0000313" key="15">
    <source>
        <dbReference type="Proteomes" id="UP000483432"/>
    </source>
</evidence>
<name>A0A7C9NZA5_9PROT</name>
<dbReference type="PRINTS" id="PR00142">
    <property type="entry name" value="RECA"/>
</dbReference>
<dbReference type="GO" id="GO:0006310">
    <property type="term" value="P:DNA recombination"/>
    <property type="evidence" value="ECO:0007669"/>
    <property type="project" value="UniProtKB-KW"/>
</dbReference>
<feature type="domain" description="RecA family profile 2" evidence="13">
    <location>
        <begin position="132"/>
        <end position="205"/>
    </location>
</feature>
<dbReference type="SUPFAM" id="SSF52540">
    <property type="entry name" value="P-loop containing nucleoside triphosphate hydrolases"/>
    <property type="match status" value="1"/>
</dbReference>
<dbReference type="GO" id="GO:0005829">
    <property type="term" value="C:cytosol"/>
    <property type="evidence" value="ECO:0007669"/>
    <property type="project" value="TreeGrafter"/>
</dbReference>
<comment type="similarity">
    <text evidence="1">Belongs to the RecA family.</text>
</comment>
<feature type="domain" description="RecA family profile 1" evidence="12">
    <location>
        <begin position="1"/>
        <end position="127"/>
    </location>
</feature>
<dbReference type="PROSITE" id="PS00321">
    <property type="entry name" value="RECA_1"/>
    <property type="match status" value="1"/>
</dbReference>
<dbReference type="AlphaFoldDB" id="A0A7C9NZA5"/>
<evidence type="ECO:0000256" key="11">
    <source>
        <dbReference type="ARBA" id="ARBA00033319"/>
    </source>
</evidence>
<keyword evidence="3" id="KW-0547">Nucleotide-binding</keyword>
<dbReference type="Gene3D" id="3.40.50.300">
    <property type="entry name" value="P-loop containing nucleotide triphosphate hydrolases"/>
    <property type="match status" value="1"/>
</dbReference>
<evidence type="ECO:0000256" key="6">
    <source>
        <dbReference type="ARBA" id="ARBA00023125"/>
    </source>
</evidence>
<dbReference type="NCBIfam" id="TIGR02012">
    <property type="entry name" value="tigrfam_recA"/>
    <property type="match status" value="1"/>
</dbReference>
<dbReference type="GO" id="GO:0005524">
    <property type="term" value="F:ATP binding"/>
    <property type="evidence" value="ECO:0007669"/>
    <property type="project" value="UniProtKB-KW"/>
</dbReference>
<dbReference type="InterPro" id="IPR020587">
    <property type="entry name" value="RecA_monomer-monomer_interface"/>
</dbReference>
<evidence type="ECO:0000256" key="7">
    <source>
        <dbReference type="ARBA" id="ARBA00023172"/>
    </source>
</evidence>
<keyword evidence="6" id="KW-0238">DNA-binding</keyword>
<comment type="caution">
    <text evidence="14">The sequence shown here is derived from an EMBL/GenBank/DDBJ whole genome shotgun (WGS) entry which is preliminary data.</text>
</comment>
<dbReference type="GO" id="GO:0009432">
    <property type="term" value="P:SOS response"/>
    <property type="evidence" value="ECO:0007669"/>
    <property type="project" value="UniProtKB-KW"/>
</dbReference>
<dbReference type="CDD" id="cd00983">
    <property type="entry name" value="RecA"/>
    <property type="match status" value="1"/>
</dbReference>
<evidence type="ECO:0000256" key="2">
    <source>
        <dbReference type="ARBA" id="ARBA00015553"/>
    </source>
</evidence>
<dbReference type="Pfam" id="PF21096">
    <property type="entry name" value="RecA_C"/>
    <property type="match status" value="1"/>
</dbReference>
<dbReference type="Pfam" id="PF00154">
    <property type="entry name" value="RecA_N"/>
    <property type="match status" value="1"/>
</dbReference>
<dbReference type="InterPro" id="IPR023400">
    <property type="entry name" value="RecA_C_sf"/>
</dbReference>
<dbReference type="PROSITE" id="PS50162">
    <property type="entry name" value="RECA_2"/>
    <property type="match status" value="1"/>
</dbReference>
<dbReference type="GO" id="GO:0006281">
    <property type="term" value="P:DNA repair"/>
    <property type="evidence" value="ECO:0007669"/>
    <property type="project" value="UniProtKB-KW"/>
</dbReference>
<dbReference type="InterPro" id="IPR049261">
    <property type="entry name" value="RecA-like_C"/>
</dbReference>
<comment type="function">
    <text evidence="10">Can catalyze the hydrolysis of ATP in the presence of single-stranded DNA, the ATP-dependent uptake of single-stranded DNA by duplex DNA, and the ATP-dependent hybridization of homologous single-stranded DNAs. It interacts with LexA causing its activation and leading to its autocatalytic cleavage.</text>
</comment>
<dbReference type="SUPFAM" id="SSF54752">
    <property type="entry name" value="RecA protein, C-terminal domain"/>
    <property type="match status" value="1"/>
</dbReference>
<dbReference type="EMBL" id="JAAFGW010000060">
    <property type="protein sequence ID" value="NDP47844.1"/>
    <property type="molecule type" value="Genomic_DNA"/>
</dbReference>
<dbReference type="FunFam" id="3.40.50.300:FF:000087">
    <property type="entry name" value="Recombinase RecA"/>
    <property type="match status" value="1"/>
</dbReference>
<evidence type="ECO:0000313" key="14">
    <source>
        <dbReference type="EMBL" id="NDP47844.1"/>
    </source>
</evidence>
<evidence type="ECO:0000259" key="13">
    <source>
        <dbReference type="PROSITE" id="PS50163"/>
    </source>
</evidence>
<dbReference type="PANTHER" id="PTHR45900">
    <property type="entry name" value="RECA"/>
    <property type="match status" value="1"/>
</dbReference>
<dbReference type="PANTHER" id="PTHR45900:SF1">
    <property type="entry name" value="MITOCHONDRIAL DNA REPAIR PROTEIN RECA HOMOLOG-RELATED"/>
    <property type="match status" value="1"/>
</dbReference>
<dbReference type="PROSITE" id="PS50163">
    <property type="entry name" value="RECA_3"/>
    <property type="match status" value="1"/>
</dbReference>
<dbReference type="InterPro" id="IPR020588">
    <property type="entry name" value="RecA_ATP-bd"/>
</dbReference>
<reference evidence="14 15" key="1">
    <citation type="submission" date="2019-09" db="EMBL/GenBank/DDBJ databases">
        <title>H2 Metabolism Revealed by Metagenomic Analysis in Subglacial Sediment of East Antarctica.</title>
        <authorList>
            <person name="Yang Z."/>
            <person name="Zhang Y."/>
            <person name="Lv Y."/>
            <person name="Yan W."/>
            <person name="Xiao X."/>
            <person name="Sun B."/>
            <person name="Ma H."/>
        </authorList>
    </citation>
    <scope>NUCLEOTIDE SEQUENCE [LARGE SCALE GENOMIC DNA]</scope>
    <source>
        <strain evidence="14">Bin2_2</strain>
    </source>
</reference>
<evidence type="ECO:0000256" key="4">
    <source>
        <dbReference type="ARBA" id="ARBA00022763"/>
    </source>
</evidence>
<keyword evidence="9" id="KW-0742">SOS response</keyword>
<dbReference type="InterPro" id="IPR020584">
    <property type="entry name" value="DNA_recomb/repair_RecA_CS"/>
</dbReference>
<keyword evidence="8" id="KW-0234">DNA repair</keyword>
<evidence type="ECO:0000256" key="1">
    <source>
        <dbReference type="ARBA" id="ARBA00009391"/>
    </source>
</evidence>
<evidence type="ECO:0000256" key="3">
    <source>
        <dbReference type="ARBA" id="ARBA00022741"/>
    </source>
</evidence>
<evidence type="ECO:0000256" key="5">
    <source>
        <dbReference type="ARBA" id="ARBA00022840"/>
    </source>
</evidence>
<dbReference type="InterPro" id="IPR027417">
    <property type="entry name" value="P-loop_NTPase"/>
</dbReference>
<feature type="non-terminal residue" evidence="14">
    <location>
        <position position="1"/>
    </location>
</feature>
<evidence type="ECO:0000256" key="8">
    <source>
        <dbReference type="ARBA" id="ARBA00023204"/>
    </source>
</evidence>
<proteinExistence type="inferred from homology"/>